<evidence type="ECO:0000256" key="1">
    <source>
        <dbReference type="SAM" id="MobiDB-lite"/>
    </source>
</evidence>
<feature type="region of interest" description="Disordered" evidence="1">
    <location>
        <begin position="296"/>
        <end position="317"/>
    </location>
</feature>
<name>A0A6A6PES3_9PEZI</name>
<accession>A0A6A6PES3</accession>
<protein>
    <submittedName>
        <fullName evidence="2">Uncharacterized protein</fullName>
    </submittedName>
</protein>
<evidence type="ECO:0000313" key="3">
    <source>
        <dbReference type="Proteomes" id="UP000799766"/>
    </source>
</evidence>
<evidence type="ECO:0000313" key="2">
    <source>
        <dbReference type="EMBL" id="KAF2462229.1"/>
    </source>
</evidence>
<gene>
    <name evidence="2" type="ORF">BDY21DRAFT_330820</name>
</gene>
<keyword evidence="3" id="KW-1185">Reference proteome</keyword>
<dbReference type="EMBL" id="MU001670">
    <property type="protein sequence ID" value="KAF2462229.1"/>
    <property type="molecule type" value="Genomic_DNA"/>
</dbReference>
<organism evidence="2 3">
    <name type="scientific">Lineolata rhizophorae</name>
    <dbReference type="NCBI Taxonomy" id="578093"/>
    <lineage>
        <taxon>Eukaryota</taxon>
        <taxon>Fungi</taxon>
        <taxon>Dikarya</taxon>
        <taxon>Ascomycota</taxon>
        <taxon>Pezizomycotina</taxon>
        <taxon>Dothideomycetes</taxon>
        <taxon>Dothideomycetes incertae sedis</taxon>
        <taxon>Lineolatales</taxon>
        <taxon>Lineolataceae</taxon>
        <taxon>Lineolata</taxon>
    </lineage>
</organism>
<feature type="region of interest" description="Disordered" evidence="1">
    <location>
        <begin position="14"/>
        <end position="49"/>
    </location>
</feature>
<feature type="compositionally biased region" description="Low complexity" evidence="1">
    <location>
        <begin position="32"/>
        <end position="44"/>
    </location>
</feature>
<sequence>MVLTDRLSASPIRAEAGLASMNGGSKTDRKWSTSGTTSNASSSSAVPAREAGATISRALSLSSDGLHNIEKKATNLPVTIIFGSADCPDEHHLPSKLTDKLPLDTLRKLIASGEEVPLATVRIVSFSKEFNAQWRRALLRLKEYLETKDYRPFKPAEKLQVIDNSGSVVSWPTSSKQEDLRATASTHEHFLNELNLYAFSCTYGYGELRRLSGSRLRSKYPVFVGEALELVEHAYTHASDTKDDELSDFIFTKSKQYQEDIAKTDQFLTLLRRSVEKDRVGSLLLESLLSPRSQKTHTDLVLSRSPPAKRKEPKPADADEYISGQLSQLCHAVNSERLLVAVTDGYGTLVGEHNKFERNRDFKFCKSELLVADYSRAAQNGRNNITVQNSRGEKGDILAKLVRPVPPGLGAADYPVNTGIRFPLDREERTYPALRERSRSRSPGLQY</sequence>
<dbReference type="AlphaFoldDB" id="A0A6A6PES3"/>
<dbReference type="Proteomes" id="UP000799766">
    <property type="component" value="Unassembled WGS sequence"/>
</dbReference>
<dbReference type="OrthoDB" id="3944830at2759"/>
<proteinExistence type="predicted"/>
<reference evidence="2" key="1">
    <citation type="journal article" date="2020" name="Stud. Mycol.">
        <title>101 Dothideomycetes genomes: a test case for predicting lifestyles and emergence of pathogens.</title>
        <authorList>
            <person name="Haridas S."/>
            <person name="Albert R."/>
            <person name="Binder M."/>
            <person name="Bloem J."/>
            <person name="Labutti K."/>
            <person name="Salamov A."/>
            <person name="Andreopoulos B."/>
            <person name="Baker S."/>
            <person name="Barry K."/>
            <person name="Bills G."/>
            <person name="Bluhm B."/>
            <person name="Cannon C."/>
            <person name="Castanera R."/>
            <person name="Culley D."/>
            <person name="Daum C."/>
            <person name="Ezra D."/>
            <person name="Gonzalez J."/>
            <person name="Henrissat B."/>
            <person name="Kuo A."/>
            <person name="Liang C."/>
            <person name="Lipzen A."/>
            <person name="Lutzoni F."/>
            <person name="Magnuson J."/>
            <person name="Mondo S."/>
            <person name="Nolan M."/>
            <person name="Ohm R."/>
            <person name="Pangilinan J."/>
            <person name="Park H.-J."/>
            <person name="Ramirez L."/>
            <person name="Alfaro M."/>
            <person name="Sun H."/>
            <person name="Tritt A."/>
            <person name="Yoshinaga Y."/>
            <person name="Zwiers L.-H."/>
            <person name="Turgeon B."/>
            <person name="Goodwin S."/>
            <person name="Spatafora J."/>
            <person name="Crous P."/>
            <person name="Grigoriev I."/>
        </authorList>
    </citation>
    <scope>NUCLEOTIDE SEQUENCE</scope>
    <source>
        <strain evidence="2">ATCC 16933</strain>
    </source>
</reference>